<keyword evidence="1" id="KW-1133">Transmembrane helix</keyword>
<feature type="domain" description="Type II secretion system protein GspB C-terminal" evidence="2">
    <location>
        <begin position="125"/>
        <end position="178"/>
    </location>
</feature>
<dbReference type="Pfam" id="PF16537">
    <property type="entry name" value="T2SSB"/>
    <property type="match status" value="1"/>
</dbReference>
<dbReference type="AlphaFoldDB" id="A0A3N1PLL2"/>
<sequence>MSLLAKALARRQPQPAPAAIEGGFIADTRLWWRRALTLVVLLALALASWLSLSALEPVLTVPKAITPKGAPAPSNDSTAPMVRVREPAISQDPFFINAQKPAPAPVLKDDAAPVSRGIKADHIFYTGHFYASDPSERWVKFNGRKLHQGESYEQIDVLEIGPDSAKVRFDGKIIWLNALTNWPLDNSAQGPANTKTAD</sequence>
<proteinExistence type="predicted"/>
<evidence type="ECO:0000313" key="4">
    <source>
        <dbReference type="Proteomes" id="UP000268033"/>
    </source>
</evidence>
<comment type="caution">
    <text evidence="3">The sequence shown here is derived from an EMBL/GenBank/DDBJ whole genome shotgun (WGS) entry which is preliminary data.</text>
</comment>
<dbReference type="STRING" id="584787.GCA_001247655_00065"/>
<gene>
    <name evidence="3" type="ORF">EDC28_103352</name>
</gene>
<keyword evidence="4" id="KW-1185">Reference proteome</keyword>
<name>A0A3N1PLL2_9GAMM</name>
<dbReference type="Proteomes" id="UP000268033">
    <property type="component" value="Unassembled WGS sequence"/>
</dbReference>
<accession>A0A3N1PLL2</accession>
<evidence type="ECO:0000259" key="2">
    <source>
        <dbReference type="Pfam" id="PF16537"/>
    </source>
</evidence>
<organism evidence="3 4">
    <name type="scientific">Gallaecimonas pentaromativorans</name>
    <dbReference type="NCBI Taxonomy" id="584787"/>
    <lineage>
        <taxon>Bacteria</taxon>
        <taxon>Pseudomonadati</taxon>
        <taxon>Pseudomonadota</taxon>
        <taxon>Gammaproteobacteria</taxon>
        <taxon>Enterobacterales</taxon>
        <taxon>Gallaecimonadaceae</taxon>
        <taxon>Gallaecimonas</taxon>
    </lineage>
</organism>
<feature type="transmembrane region" description="Helical" evidence="1">
    <location>
        <begin position="35"/>
        <end position="55"/>
    </location>
</feature>
<evidence type="ECO:0000256" key="1">
    <source>
        <dbReference type="SAM" id="Phobius"/>
    </source>
</evidence>
<evidence type="ECO:0000313" key="3">
    <source>
        <dbReference type="EMBL" id="ROQ28758.1"/>
    </source>
</evidence>
<dbReference type="RefSeq" id="WP_123421137.1">
    <property type="nucleotide sequence ID" value="NZ_RJUL01000003.1"/>
</dbReference>
<dbReference type="GO" id="GO:0015627">
    <property type="term" value="C:type II protein secretion system complex"/>
    <property type="evidence" value="ECO:0007669"/>
    <property type="project" value="InterPro"/>
</dbReference>
<reference evidence="3 4" key="1">
    <citation type="submission" date="2018-11" db="EMBL/GenBank/DDBJ databases">
        <title>Genomic Encyclopedia of Type Strains, Phase IV (KMG-IV): sequencing the most valuable type-strain genomes for metagenomic binning, comparative biology and taxonomic classification.</title>
        <authorList>
            <person name="Goeker M."/>
        </authorList>
    </citation>
    <scope>NUCLEOTIDE SEQUENCE [LARGE SCALE GENOMIC DNA]</scope>
    <source>
        <strain evidence="3 4">DSM 21945</strain>
    </source>
</reference>
<dbReference type="EMBL" id="RJUL01000003">
    <property type="protein sequence ID" value="ROQ28758.1"/>
    <property type="molecule type" value="Genomic_DNA"/>
</dbReference>
<keyword evidence="1" id="KW-0472">Membrane</keyword>
<protein>
    <submittedName>
        <fullName evidence="3">Type II secretion system (T2SS) protein B</fullName>
    </submittedName>
</protein>
<dbReference type="InterPro" id="IPR032389">
    <property type="entry name" value="GspB_C"/>
</dbReference>
<keyword evidence="1" id="KW-0812">Transmembrane</keyword>